<evidence type="ECO:0000313" key="4">
    <source>
        <dbReference type="Proteomes" id="UP001310890"/>
    </source>
</evidence>
<keyword evidence="2" id="KW-0732">Signal</keyword>
<dbReference type="PANTHER" id="PTHR40640:SF1">
    <property type="entry name" value="ANCHORED GLYCOPROTEIN, PUTATIVE (AFU_ORTHOLOGUE AFUA_8G04860)-RELATED"/>
    <property type="match status" value="1"/>
</dbReference>
<dbReference type="EMBL" id="JAVRRL010000046">
    <property type="protein sequence ID" value="KAK5110718.1"/>
    <property type="molecule type" value="Genomic_DNA"/>
</dbReference>
<reference evidence="3" key="1">
    <citation type="submission" date="2023-08" db="EMBL/GenBank/DDBJ databases">
        <title>Black Yeasts Isolated from many extreme environments.</title>
        <authorList>
            <person name="Coleine C."/>
            <person name="Stajich J.E."/>
            <person name="Selbmann L."/>
        </authorList>
    </citation>
    <scope>NUCLEOTIDE SEQUENCE</scope>
    <source>
        <strain evidence="3">CCFEE 5401</strain>
    </source>
</reference>
<accession>A0AAN7TCY4</accession>
<name>A0AAN7TCY4_9PEZI</name>
<protein>
    <recommendedName>
        <fullName evidence="5">Ig-like domain-containing protein</fullName>
    </recommendedName>
</protein>
<feature type="signal peptide" evidence="2">
    <location>
        <begin position="1"/>
        <end position="19"/>
    </location>
</feature>
<dbReference type="PANTHER" id="PTHR40640">
    <property type="entry name" value="ANCHORED GLYCOPROTEIN, PUTATIVE (AFU_ORTHOLOGUE AFUA_8G04860)-RELATED"/>
    <property type="match status" value="1"/>
</dbReference>
<dbReference type="Proteomes" id="UP001310890">
    <property type="component" value="Unassembled WGS sequence"/>
</dbReference>
<gene>
    <name evidence="3" type="ORF">LTR62_005595</name>
</gene>
<evidence type="ECO:0008006" key="5">
    <source>
        <dbReference type="Google" id="ProtNLM"/>
    </source>
</evidence>
<proteinExistence type="predicted"/>
<feature type="chain" id="PRO_5042894705" description="Ig-like domain-containing protein" evidence="2">
    <location>
        <begin position="20"/>
        <end position="207"/>
    </location>
</feature>
<evidence type="ECO:0000256" key="1">
    <source>
        <dbReference type="SAM" id="MobiDB-lite"/>
    </source>
</evidence>
<dbReference type="AlphaFoldDB" id="A0AAN7TCY4"/>
<evidence type="ECO:0000313" key="3">
    <source>
        <dbReference type="EMBL" id="KAK5110718.1"/>
    </source>
</evidence>
<sequence length="207" mass="20280">MTNVTNSASTVSLFLPVMASNLGGSIITAAPSATVYAISCITQTGACAATTCALNNQTLTVTEGPSTVAYTWTDNDRASIMTSGGSIQHPLTTVNCQIGGNTSTVCTGMWKTGSTVGTQITTLTRGQVTYVPVAITGDAAMNGTYMTSNPTSGTTKATGLHTGSTSGSGSKVSGSAVGTASSGAAMMKAVVGYGAGIAAGIGAVALL</sequence>
<feature type="compositionally biased region" description="Low complexity" evidence="1">
    <location>
        <begin position="157"/>
        <end position="173"/>
    </location>
</feature>
<comment type="caution">
    <text evidence="3">The sequence shown here is derived from an EMBL/GenBank/DDBJ whole genome shotgun (WGS) entry which is preliminary data.</text>
</comment>
<feature type="region of interest" description="Disordered" evidence="1">
    <location>
        <begin position="146"/>
        <end position="173"/>
    </location>
</feature>
<feature type="compositionally biased region" description="Polar residues" evidence="1">
    <location>
        <begin position="146"/>
        <end position="156"/>
    </location>
</feature>
<evidence type="ECO:0000256" key="2">
    <source>
        <dbReference type="SAM" id="SignalP"/>
    </source>
</evidence>
<organism evidence="3 4">
    <name type="scientific">Meristemomyces frigidus</name>
    <dbReference type="NCBI Taxonomy" id="1508187"/>
    <lineage>
        <taxon>Eukaryota</taxon>
        <taxon>Fungi</taxon>
        <taxon>Dikarya</taxon>
        <taxon>Ascomycota</taxon>
        <taxon>Pezizomycotina</taxon>
        <taxon>Dothideomycetes</taxon>
        <taxon>Dothideomycetidae</taxon>
        <taxon>Mycosphaerellales</taxon>
        <taxon>Teratosphaeriaceae</taxon>
        <taxon>Meristemomyces</taxon>
    </lineage>
</organism>